<evidence type="ECO:0000259" key="1">
    <source>
        <dbReference type="PROSITE" id="PS50097"/>
    </source>
</evidence>
<name>G0MD91_CAEBE</name>
<dbReference type="PANTHER" id="PTHR22744:SF16">
    <property type="entry name" value="BTB DOMAIN-CONTAINING PROTEIN"/>
    <property type="match status" value="1"/>
</dbReference>
<evidence type="ECO:0000313" key="3">
    <source>
        <dbReference type="Proteomes" id="UP000008068"/>
    </source>
</evidence>
<dbReference type="OrthoDB" id="288452at2759"/>
<dbReference type="PROSITE" id="PS50097">
    <property type="entry name" value="BTB"/>
    <property type="match status" value="1"/>
</dbReference>
<dbReference type="InParanoid" id="G0MD91"/>
<dbReference type="HOGENOM" id="CLU_036654_0_1_1"/>
<sequence length="309" mass="36112">MVDKPITHRSTDVIPLEEDDVLEEEIYNNGVKSTWNGRTNENMINRHSAKITGFTLWWQFDWSELKETGVDEVSGHITVSSPEGWFPPHKINFNFVETTGKAETNIYIGARDYTCSVVYEYTLFPRRSSAQEVKIKEVFYEEMFFPSAKNDTILVVDGKKLHVNKAFLSYHSDFFNALFSSNFKEGRMDEIPIEDVTFEDFGLIMSTIYPMTTMYPNDNNVEKLLELADRFMLPSIIRHVEYHLIHHSKIDNAKMTWMADAYGMTELLEKCVLEYTTIEKVKKLKASEEYMKISENTKTKIFDRVFLYL</sequence>
<dbReference type="InterPro" id="IPR011333">
    <property type="entry name" value="SKP1/BTB/POZ_sf"/>
</dbReference>
<reference evidence="3" key="1">
    <citation type="submission" date="2011-07" db="EMBL/GenBank/DDBJ databases">
        <authorList>
            <consortium name="Caenorhabditis brenneri Sequencing and Analysis Consortium"/>
            <person name="Wilson R.K."/>
        </authorList>
    </citation>
    <scope>NUCLEOTIDE SEQUENCE [LARGE SCALE GENOMIC DNA]</scope>
    <source>
        <strain evidence="3">PB2801</strain>
    </source>
</reference>
<evidence type="ECO:0000313" key="2">
    <source>
        <dbReference type="EMBL" id="EGT49548.1"/>
    </source>
</evidence>
<dbReference type="EMBL" id="GL379790">
    <property type="protein sequence ID" value="EGT49548.1"/>
    <property type="molecule type" value="Genomic_DNA"/>
</dbReference>
<dbReference type="eggNOG" id="ENOG502RFNH">
    <property type="taxonomic scope" value="Eukaryota"/>
</dbReference>
<organism evidence="3">
    <name type="scientific">Caenorhabditis brenneri</name>
    <name type="common">Nematode worm</name>
    <dbReference type="NCBI Taxonomy" id="135651"/>
    <lineage>
        <taxon>Eukaryota</taxon>
        <taxon>Metazoa</taxon>
        <taxon>Ecdysozoa</taxon>
        <taxon>Nematoda</taxon>
        <taxon>Chromadorea</taxon>
        <taxon>Rhabditida</taxon>
        <taxon>Rhabditina</taxon>
        <taxon>Rhabditomorpha</taxon>
        <taxon>Rhabditoidea</taxon>
        <taxon>Rhabditidae</taxon>
        <taxon>Peloderinae</taxon>
        <taxon>Caenorhabditis</taxon>
    </lineage>
</organism>
<dbReference type="InterPro" id="IPR000210">
    <property type="entry name" value="BTB/POZ_dom"/>
</dbReference>
<feature type="domain" description="BTB" evidence="1">
    <location>
        <begin position="150"/>
        <end position="217"/>
    </location>
</feature>
<keyword evidence="3" id="KW-1185">Reference proteome</keyword>
<protein>
    <submittedName>
        <fullName evidence="2">CBN-BTB-15 protein</fullName>
    </submittedName>
</protein>
<dbReference type="SMART" id="SM00225">
    <property type="entry name" value="BTB"/>
    <property type="match status" value="1"/>
</dbReference>
<accession>G0MD91</accession>
<dbReference type="PANTHER" id="PTHR22744">
    <property type="entry name" value="HELIX LOOP HELIX PROTEIN 21-RELATED"/>
    <property type="match status" value="1"/>
</dbReference>
<proteinExistence type="predicted"/>
<dbReference type="AlphaFoldDB" id="G0MD91"/>
<dbReference type="OMA" id="GRTNENM"/>
<dbReference type="Proteomes" id="UP000008068">
    <property type="component" value="Unassembled WGS sequence"/>
</dbReference>
<dbReference type="CDD" id="cd18186">
    <property type="entry name" value="BTB_POZ_ZBTB_KLHL-like"/>
    <property type="match status" value="1"/>
</dbReference>
<dbReference type="Pfam" id="PF00651">
    <property type="entry name" value="BTB"/>
    <property type="match status" value="1"/>
</dbReference>
<dbReference type="STRING" id="135651.G0MD91"/>
<gene>
    <name evidence="2" type="primary">Cbn-btb-15</name>
    <name evidence="2" type="ORF">CAEBREN_23805</name>
</gene>
<dbReference type="SUPFAM" id="SSF54695">
    <property type="entry name" value="POZ domain"/>
    <property type="match status" value="1"/>
</dbReference>
<dbReference type="Gene3D" id="3.30.710.10">
    <property type="entry name" value="Potassium Channel Kv1.1, Chain A"/>
    <property type="match status" value="1"/>
</dbReference>